<dbReference type="Gene3D" id="2.60.40.740">
    <property type="match status" value="5"/>
</dbReference>
<dbReference type="Gene3D" id="2.60.40.10">
    <property type="entry name" value="Immunoglobulins"/>
    <property type="match status" value="7"/>
</dbReference>
<dbReference type="InterPro" id="IPR019931">
    <property type="entry name" value="LPXTG_anchor"/>
</dbReference>
<dbReference type="SUPFAM" id="SSF49478">
    <property type="entry name" value="Cna protein B-type domain"/>
    <property type="match status" value="7"/>
</dbReference>
<dbReference type="InterPro" id="IPR008456">
    <property type="entry name" value="Collagen-bd_dom"/>
</dbReference>
<feature type="domain" description="SDR-like Ig" evidence="12">
    <location>
        <begin position="261"/>
        <end position="340"/>
    </location>
</feature>
<dbReference type="InterPro" id="IPR011252">
    <property type="entry name" value="Fibrogen-bd_dom1"/>
</dbReference>
<feature type="domain" description="SpaA-like prealbumin fold" evidence="11">
    <location>
        <begin position="1374"/>
        <end position="1462"/>
    </location>
</feature>
<evidence type="ECO:0000256" key="1">
    <source>
        <dbReference type="ARBA" id="ARBA00004168"/>
    </source>
</evidence>
<dbReference type="Pfam" id="PF17961">
    <property type="entry name" value="Big_8"/>
    <property type="match status" value="2"/>
</dbReference>
<feature type="region of interest" description="Disordered" evidence="7">
    <location>
        <begin position="1750"/>
        <end position="1828"/>
    </location>
</feature>
<dbReference type="Pfam" id="PF00746">
    <property type="entry name" value="Gram_pos_anchor"/>
    <property type="match status" value="1"/>
</dbReference>
<dbReference type="InterPro" id="IPR041171">
    <property type="entry name" value="SDR_Ig"/>
</dbReference>
<dbReference type="InterPro" id="IPR013783">
    <property type="entry name" value="Ig-like_fold"/>
</dbReference>
<feature type="domain" description="SDR-like Ig" evidence="12">
    <location>
        <begin position="67"/>
        <end position="158"/>
    </location>
</feature>
<keyword evidence="6" id="KW-0572">Peptidoglycan-anchor</keyword>
<dbReference type="NCBIfam" id="TIGR01167">
    <property type="entry name" value="LPXTG_anchor"/>
    <property type="match status" value="1"/>
</dbReference>
<evidence type="ECO:0000256" key="6">
    <source>
        <dbReference type="ARBA" id="ARBA00023088"/>
    </source>
</evidence>
<feature type="compositionally biased region" description="Basic and acidic residues" evidence="7">
    <location>
        <begin position="1816"/>
        <end position="1826"/>
    </location>
</feature>
<feature type="domain" description="Collagen binding" evidence="10">
    <location>
        <begin position="524"/>
        <end position="624"/>
    </location>
</feature>
<dbReference type="InterPro" id="IPR008966">
    <property type="entry name" value="Adhesion_dom_sf"/>
</dbReference>
<evidence type="ECO:0000259" key="10">
    <source>
        <dbReference type="Pfam" id="PF05737"/>
    </source>
</evidence>
<keyword evidence="8" id="KW-0812">Transmembrane</keyword>
<comment type="similarity">
    <text evidence="2">Belongs to the serine-aspartate repeat-containing protein (SDr) family.</text>
</comment>
<sequence>MKRKIGIISLIFIFFFQNIIYGTSFPTHINAEELDRSILTNVTMTDQSGQLIDADKNQEFKPSREAKVDLHYEWAISNAAVKEGDTFTFHLPSVFQISSEINSSLLTSDQTEIATYHVGQDGQVTITFNKEAESQADASGKLSIPAEFDQNAVTGSEKLPIIFDLNGKEQTIHVVFQSDVETPVENKDVEVPVEDDKVVHQEEKEVNIDEVPVLPVKPAAKVTQIQENIITDVVLTNREGIEIHGEKNPDNRPLLGTEVGVHYSWRLPIGHKYGAGSTFEFQLPDAFELFNEVDGNLATGSGGSVGTFKVTQDGKVTMTFNEKITDRSDIYGELEIWSIFSERLQGSTNQIIEFPTENTKLEIPVHFQPKPGKTIDKSGVPDTGYNAKTIDWTVDINKQLDKITHAVLKDPIQDGQELQASSIKVYELDINLDGSTTEGTEVEADKYEIVKTADGKDFELQFKDETIDKAYRVKYTTAITDHNQTSYSNKAILSGDNVADIDATSTVSVSRGKPLEKSATNYDSLTQTIDWEIKYNYNEKNIAQNDAWLEDFFTKSHELKGDIKVYKVTLDENGNEASQQEISASEYTFKDETKTDENGFKLQFNQDISSAYKIVYQTVATEQVFDGGPIINTVKSHDTEKIATQDTWQEILRKRSGNENYKDKTVDWVIQLNGNNFNMTDGVLTDTFPNDGLELIEESFKIYNSSTTLEKGKDYKLEPKNGSWQEGYTITFLEPLTESYTITYKTKFDNDWKKDKTITGFDNHASMVWTDGSTSTEKSKETTATFNPDQYTTDNGFKNGSYNAQTKEITWGIGVNYNLKNISDAKVEDFILQGQKLVEGSLEVYNVELTGGADGVTIGDKVDESKYTVDYSIKDQAGNPGFRIDFGKMEAPYYITYKTSLEDQLIVEKYENTATLFDGSDKLTDLKGSVSVQHGGEYVNKEAKQSGKLVDWMVHINRGQSKISNAKVTDTPSANLILLENSFHLYKTTVDKDGKVTKGEELERDKDYKLEIKTDADDKQSFEISFLNEIDSAYILQYQTFINAKNGDMVSNDVKLTGEQITNEETTTSEKFAVKLSGGSGTGSGDTGNLVVTKVDAADNGKLLPGATFTLYDSKGEIAIKTATTDAEGKVTFKNLLYDDYLLKEDSAPEGYVVGIHEAGQVVKIDKAEVNKTVENKKIIRSVELTKTDDEFSSILLPDAVYKLQYHNGADYEDTSYSELKTNENGKIVINDLKPGDYRFIETKAPFGYELDATPIPFTIEPNQTETDKVSHTNKIMLGDVELTKVDEYDHKITLKDAEFELQDKDGKVIKDKLTTNDEGKLLIEDLRPGDYQFVETKAPADYELNTKPLKFTIAKGQTETLKVDFENKLIPGAVKLTKIHKDNAKIPLKDAEFKLINQDGKVIQEKLKTDDKGKLLVKDLRPGNYQFVETKAPAGYVLNTKPLDFTIDKSQKETVKVTFENELIQWPSYEWDEGQVELTKVDKDDPKKPIEGAVFTLKDQYGNTVKEGLTTDKNGKLVVKNLKQGTYQFVETEAPFGYELNETPVHFSIANYQTEIREVTFTNELSTGAVELTKVDQDDKKLKLAGAEFRLEDQNKNPIKENLSTNKEGKLLVTDLKPGDYQFIETKAPTGYVINPKPLKFTIEKGQKETLYVTFENKTAQSAVELTKVDEADEKLKLAGAEFRLEDQNKNPIKENLSTNKEGKLLVTGLKPGDYQFVETKAPTGYILDGEKVEFTIKEDQTEVEKVIVTNKKENDDGPSSSGGGSGIGKDADGTDTNGNNNNGNGTNGNNTNEPDKNPSNTNNQGNSGNSDNHSPNDKPSDSKNKLPNTATNMYSWLAAGIALLFIALILMVVNKRRRTNQ</sequence>
<feature type="domain" description="SpaA-like prealbumin fold" evidence="11">
    <location>
        <begin position="1569"/>
        <end position="1659"/>
    </location>
</feature>
<feature type="domain" description="Collagen binding" evidence="10">
    <location>
        <begin position="373"/>
        <end position="500"/>
    </location>
</feature>
<evidence type="ECO:0000256" key="4">
    <source>
        <dbReference type="ARBA" id="ARBA00022525"/>
    </source>
</evidence>
<keyword evidence="8" id="KW-0472">Membrane</keyword>
<feature type="domain" description="SpaA-like prealbumin fold" evidence="11">
    <location>
        <begin position="1665"/>
        <end position="1748"/>
    </location>
</feature>
<feature type="domain" description="Collagen binding" evidence="10">
    <location>
        <begin position="656"/>
        <end position="766"/>
    </location>
</feature>
<comment type="subcellular location">
    <subcellularLocation>
        <location evidence="1">Secreted</location>
        <location evidence="1">Cell wall</location>
        <topology evidence="1">Peptidoglycan-anchor</topology>
    </subcellularLocation>
</comment>
<evidence type="ECO:0000259" key="11">
    <source>
        <dbReference type="Pfam" id="PF17802"/>
    </source>
</evidence>
<keyword evidence="14" id="KW-1185">Reference proteome</keyword>
<organism evidence="13 14">
    <name type="scientific">Bacillus kandeliae</name>
    <dbReference type="NCBI Taxonomy" id="3129297"/>
    <lineage>
        <taxon>Bacteria</taxon>
        <taxon>Bacillati</taxon>
        <taxon>Bacillota</taxon>
        <taxon>Bacilli</taxon>
        <taxon>Bacillales</taxon>
        <taxon>Bacillaceae</taxon>
        <taxon>Bacillus</taxon>
    </lineage>
</organism>
<evidence type="ECO:0000256" key="8">
    <source>
        <dbReference type="SAM" id="Phobius"/>
    </source>
</evidence>
<evidence type="ECO:0000256" key="2">
    <source>
        <dbReference type="ARBA" id="ARBA00007257"/>
    </source>
</evidence>
<evidence type="ECO:0000313" key="13">
    <source>
        <dbReference type="EMBL" id="WXB93696.1"/>
    </source>
</evidence>
<accession>A0ABZ2N7U4</accession>
<dbReference type="PANTHER" id="PTHR36108:SF13">
    <property type="entry name" value="COLOSSIN-B-RELATED"/>
    <property type="match status" value="1"/>
</dbReference>
<protein>
    <submittedName>
        <fullName evidence="13">SpaA isopeptide-forming pilin-related protein</fullName>
    </submittedName>
</protein>
<feature type="domain" description="Collagen binding" evidence="10">
    <location>
        <begin position="795"/>
        <end position="917"/>
    </location>
</feature>
<feature type="domain" description="SpaA-like prealbumin fold" evidence="11">
    <location>
        <begin position="1182"/>
        <end position="1272"/>
    </location>
</feature>
<gene>
    <name evidence="13" type="ORF">WDJ61_03340</name>
</gene>
<keyword evidence="8" id="KW-1133">Transmembrane helix</keyword>
<dbReference type="Gene3D" id="2.60.40.1280">
    <property type="match status" value="2"/>
</dbReference>
<proteinExistence type="inferred from homology"/>
<dbReference type="Pfam" id="PF05737">
    <property type="entry name" value="Collagen_bind"/>
    <property type="match status" value="5"/>
</dbReference>
<dbReference type="InterPro" id="IPR041033">
    <property type="entry name" value="SpaA_PFL_dom_1"/>
</dbReference>
<evidence type="ECO:0000256" key="3">
    <source>
        <dbReference type="ARBA" id="ARBA00022512"/>
    </source>
</evidence>
<evidence type="ECO:0000259" key="9">
    <source>
        <dbReference type="Pfam" id="PF00746"/>
    </source>
</evidence>
<evidence type="ECO:0000256" key="7">
    <source>
        <dbReference type="SAM" id="MobiDB-lite"/>
    </source>
</evidence>
<dbReference type="EMBL" id="CP147404">
    <property type="protein sequence ID" value="WXB93696.1"/>
    <property type="molecule type" value="Genomic_DNA"/>
</dbReference>
<dbReference type="SUPFAM" id="SSF49401">
    <property type="entry name" value="Bacterial adhesins"/>
    <property type="match status" value="7"/>
</dbReference>
<dbReference type="PANTHER" id="PTHR36108">
    <property type="entry name" value="COLOSSIN-B-RELATED"/>
    <property type="match status" value="1"/>
</dbReference>
<keyword evidence="5" id="KW-0732">Signal</keyword>
<evidence type="ECO:0000256" key="5">
    <source>
        <dbReference type="ARBA" id="ARBA00022729"/>
    </source>
</evidence>
<keyword evidence="4" id="KW-0964">Secreted</keyword>
<evidence type="ECO:0000313" key="14">
    <source>
        <dbReference type="Proteomes" id="UP001387364"/>
    </source>
</evidence>
<feature type="domain" description="SpaA-like prealbumin fold" evidence="11">
    <location>
        <begin position="1279"/>
        <end position="1367"/>
    </location>
</feature>
<reference evidence="13 14" key="1">
    <citation type="submission" date="2024-02" db="EMBL/GenBank/DDBJ databases">
        <title>Seven novel Bacillus-like species.</title>
        <authorList>
            <person name="Liu G."/>
        </authorList>
    </citation>
    <scope>NUCLEOTIDE SEQUENCE [LARGE SCALE GENOMIC DNA]</scope>
    <source>
        <strain evidence="13 14">FJAT-52991</strain>
    </source>
</reference>
<feature type="compositionally biased region" description="Low complexity" evidence="7">
    <location>
        <begin position="1776"/>
        <end position="1815"/>
    </location>
</feature>
<name>A0ABZ2N7U4_9BACI</name>
<dbReference type="Pfam" id="PF17802">
    <property type="entry name" value="SpaA"/>
    <property type="match status" value="7"/>
</dbReference>
<feature type="domain" description="SpaA-like prealbumin fold" evidence="11">
    <location>
        <begin position="1475"/>
        <end position="1564"/>
    </location>
</feature>
<dbReference type="Proteomes" id="UP001387364">
    <property type="component" value="Chromosome"/>
</dbReference>
<dbReference type="RefSeq" id="WP_338753141.1">
    <property type="nucleotide sequence ID" value="NZ_CP147404.1"/>
</dbReference>
<feature type="domain" description="SpaA-like prealbumin fold" evidence="11">
    <location>
        <begin position="1088"/>
        <end position="1177"/>
    </location>
</feature>
<feature type="transmembrane region" description="Helical" evidence="8">
    <location>
        <begin position="1835"/>
        <end position="1855"/>
    </location>
</feature>
<feature type="domain" description="Gram-positive cocci surface proteins LPxTG" evidence="9">
    <location>
        <begin position="1821"/>
        <end position="1861"/>
    </location>
</feature>
<feature type="domain" description="Collagen binding" evidence="10">
    <location>
        <begin position="944"/>
        <end position="1065"/>
    </location>
</feature>
<keyword evidence="3" id="KW-0134">Cell wall</keyword>
<evidence type="ECO:0000259" key="12">
    <source>
        <dbReference type="Pfam" id="PF17961"/>
    </source>
</evidence>